<dbReference type="SUPFAM" id="SSF49899">
    <property type="entry name" value="Concanavalin A-like lectins/glucanases"/>
    <property type="match status" value="1"/>
</dbReference>
<dbReference type="EMBL" id="MDER01000044">
    <property type="protein sequence ID" value="ODP28017.1"/>
    <property type="molecule type" value="Genomic_DNA"/>
</dbReference>
<evidence type="ECO:0008006" key="3">
    <source>
        <dbReference type="Google" id="ProtNLM"/>
    </source>
</evidence>
<gene>
    <name evidence="1" type="ORF">PTI45_02655</name>
</gene>
<comment type="caution">
    <text evidence="1">The sequence shown here is derived from an EMBL/GenBank/DDBJ whole genome shotgun (WGS) entry which is preliminary data.</text>
</comment>
<dbReference type="InterPro" id="IPR009784">
    <property type="entry name" value="DUF1349"/>
</dbReference>
<dbReference type="Pfam" id="PF07081">
    <property type="entry name" value="DUF1349"/>
    <property type="match status" value="1"/>
</dbReference>
<keyword evidence="2" id="KW-1185">Reference proteome</keyword>
<organism evidence="1 2">
    <name type="scientific">Paenibacillus nuruki</name>
    <dbReference type="NCBI Taxonomy" id="1886670"/>
    <lineage>
        <taxon>Bacteria</taxon>
        <taxon>Bacillati</taxon>
        <taxon>Bacillota</taxon>
        <taxon>Bacilli</taxon>
        <taxon>Bacillales</taxon>
        <taxon>Paenibacillaceae</taxon>
        <taxon>Paenibacillus</taxon>
    </lineage>
</organism>
<dbReference type="RefSeq" id="WP_069328059.1">
    <property type="nucleotide sequence ID" value="NZ_MDER01000044.1"/>
</dbReference>
<protein>
    <recommendedName>
        <fullName evidence="3">DUF1349 domain-containing protein</fullName>
    </recommendedName>
</protein>
<dbReference type="PANTHER" id="PTHR35332:SF2">
    <property type="entry name" value="REGULATION OF ENOLASE PROTEIN 1"/>
    <property type="match status" value="1"/>
</dbReference>
<reference evidence="1 2" key="1">
    <citation type="submission" date="2016-08" db="EMBL/GenBank/DDBJ databases">
        <title>Genome sequencing of Paenibacillus sp. TI45-13ar, isolated from Korean traditional nuruk.</title>
        <authorList>
            <person name="Kim S.-J."/>
        </authorList>
    </citation>
    <scope>NUCLEOTIDE SEQUENCE [LARGE SCALE GENOMIC DNA]</scope>
    <source>
        <strain evidence="1 2">TI45-13ar</strain>
    </source>
</reference>
<dbReference type="PANTHER" id="PTHR35332">
    <property type="entry name" value="REGULATION OF ENOLASE PROTEIN 1"/>
    <property type="match status" value="1"/>
</dbReference>
<name>A0A1E3L2J4_9BACL</name>
<accession>A0A1E3L2J4</accession>
<dbReference type="AlphaFoldDB" id="A0A1E3L2J4"/>
<dbReference type="STRING" id="1886670.PTI45_02655"/>
<evidence type="ECO:0000313" key="1">
    <source>
        <dbReference type="EMBL" id="ODP28017.1"/>
    </source>
</evidence>
<dbReference type="InterPro" id="IPR013320">
    <property type="entry name" value="ConA-like_dom_sf"/>
</dbReference>
<dbReference type="Gene3D" id="2.60.120.200">
    <property type="match status" value="1"/>
</dbReference>
<proteinExistence type="predicted"/>
<evidence type="ECO:0000313" key="2">
    <source>
        <dbReference type="Proteomes" id="UP000094578"/>
    </source>
</evidence>
<dbReference type="Proteomes" id="UP000094578">
    <property type="component" value="Unassembled WGS sequence"/>
</dbReference>
<sequence length="201" mass="22852">MSKTDFANFNWLNENAIRFEEDNVILHAPAQSDFFCNHGGVSEEGITPESLTNAPFFFTEVSGDFVMRVQVNHDFKDVYDSASIMVMQDEKLWAKLCFEYTDFYTHSIVSVITNTFSDDANGNNVEGNTAWLQVARVGQSFAFHYSLDGVRFDMVRFFYLPVDQQVKVGLLPQAPTGQGGERTYSHFSLEQRTVKNIRVGK</sequence>